<dbReference type="InterPro" id="IPR036217">
    <property type="entry name" value="MethylDNA_cys_MeTrfase_DNAb"/>
</dbReference>
<dbReference type="Pfam" id="PF02805">
    <property type="entry name" value="Ada_Zn_binding"/>
    <property type="match status" value="1"/>
</dbReference>
<dbReference type="PATRIC" id="fig|626887.3.peg.1899"/>
<keyword evidence="6" id="KW-0010">Activator</keyword>
<comment type="caution">
    <text evidence="13">The sequence shown here is derived from an EMBL/GenBank/DDBJ whole genome shotgun (WGS) entry which is preliminary data.</text>
</comment>
<comment type="catalytic activity">
    <reaction evidence="9">
        <text>a 6-O-methyl-2'-deoxyguanosine in DNA + L-cysteinyl-[protein] = S-methyl-L-cysteinyl-[protein] + a 2'-deoxyguanosine in DNA</text>
        <dbReference type="Rhea" id="RHEA:24000"/>
        <dbReference type="Rhea" id="RHEA-COMP:10131"/>
        <dbReference type="Rhea" id="RHEA-COMP:10132"/>
        <dbReference type="Rhea" id="RHEA-COMP:11367"/>
        <dbReference type="Rhea" id="RHEA-COMP:11368"/>
        <dbReference type="ChEBI" id="CHEBI:29950"/>
        <dbReference type="ChEBI" id="CHEBI:82612"/>
        <dbReference type="ChEBI" id="CHEBI:85445"/>
        <dbReference type="ChEBI" id="CHEBI:85448"/>
        <dbReference type="EC" id="2.1.1.63"/>
    </reaction>
</comment>
<dbReference type="InterPro" id="IPR036388">
    <property type="entry name" value="WH-like_DNA-bd_sf"/>
</dbReference>
<dbReference type="SUPFAM" id="SSF57884">
    <property type="entry name" value="Ada DNA repair protein, N-terminal domain (N-Ada 10)"/>
    <property type="match status" value="1"/>
</dbReference>
<evidence type="ECO:0000313" key="14">
    <source>
        <dbReference type="Proteomes" id="UP000013165"/>
    </source>
</evidence>
<keyword evidence="11" id="KW-0862">Zinc</keyword>
<gene>
    <name evidence="13" type="ORF">J057_09466</name>
</gene>
<evidence type="ECO:0000256" key="3">
    <source>
        <dbReference type="ARBA" id="ARBA00022679"/>
    </source>
</evidence>
<dbReference type="GO" id="GO:0008270">
    <property type="term" value="F:zinc ion binding"/>
    <property type="evidence" value="ECO:0007669"/>
    <property type="project" value="InterPro"/>
</dbReference>
<dbReference type="GO" id="GO:0043565">
    <property type="term" value="F:sequence-specific DNA binding"/>
    <property type="evidence" value="ECO:0007669"/>
    <property type="project" value="InterPro"/>
</dbReference>
<dbReference type="SUPFAM" id="SSF46767">
    <property type="entry name" value="Methylated DNA-protein cysteine methyltransferase, C-terminal domain"/>
    <property type="match status" value="1"/>
</dbReference>
<name>N6VZ60_9GAMM</name>
<dbReference type="NCBIfam" id="TIGR00589">
    <property type="entry name" value="ogt"/>
    <property type="match status" value="1"/>
</dbReference>
<dbReference type="SUPFAM" id="SSF46689">
    <property type="entry name" value="Homeodomain-like"/>
    <property type="match status" value="1"/>
</dbReference>
<keyword evidence="11" id="KW-0479">Metal-binding</keyword>
<dbReference type="HOGENOM" id="CLU_000445_52_0_6"/>
<feature type="binding site" evidence="11">
    <location>
        <position position="74"/>
    </location>
    <ligand>
        <name>Zn(2+)</name>
        <dbReference type="ChEBI" id="CHEBI:29105"/>
    </ligand>
</feature>
<dbReference type="Gene3D" id="3.40.10.10">
    <property type="entry name" value="DNA Methylphosphotriester Repair Domain"/>
    <property type="match status" value="1"/>
</dbReference>
<dbReference type="Pfam" id="PF12833">
    <property type="entry name" value="HTH_18"/>
    <property type="match status" value="1"/>
</dbReference>
<dbReference type="InterPro" id="IPR035451">
    <property type="entry name" value="Ada-like_dom_sf"/>
</dbReference>
<dbReference type="SMART" id="SM00342">
    <property type="entry name" value="HTH_ARAC"/>
    <property type="match status" value="1"/>
</dbReference>
<keyword evidence="2 13" id="KW-0489">Methyltransferase</keyword>
<dbReference type="InterPro" id="IPR001497">
    <property type="entry name" value="MethylDNA_cys_MeTrfase_AS"/>
</dbReference>
<dbReference type="PROSITE" id="PS01124">
    <property type="entry name" value="HTH_ARAC_FAMILY_2"/>
    <property type="match status" value="1"/>
</dbReference>
<keyword evidence="4" id="KW-0227">DNA damage</keyword>
<dbReference type="Gene3D" id="3.30.160.70">
    <property type="entry name" value="Methylated DNA-protein cysteine methyltransferase domain"/>
    <property type="match status" value="1"/>
</dbReference>
<keyword evidence="13" id="KW-0238">DNA-binding</keyword>
<dbReference type="AlphaFoldDB" id="N6VZ60"/>
<dbReference type="GO" id="GO:0032259">
    <property type="term" value="P:methylation"/>
    <property type="evidence" value="ECO:0007669"/>
    <property type="project" value="UniProtKB-KW"/>
</dbReference>
<feature type="active site" description="Nucleophile; methyl group acceptor from methylphosphotriester" evidence="10">
    <location>
        <position position="40"/>
    </location>
</feature>
<keyword evidence="8" id="KW-0234">DNA repair</keyword>
<dbReference type="eggNOG" id="COG0350">
    <property type="taxonomic scope" value="Bacteria"/>
</dbReference>
<feature type="binding site" evidence="11">
    <location>
        <position position="71"/>
    </location>
    <ligand>
        <name>Zn(2+)</name>
        <dbReference type="ChEBI" id="CHEBI:29105"/>
    </ligand>
</feature>
<dbReference type="PROSITE" id="PS00374">
    <property type="entry name" value="MGMT"/>
    <property type="match status" value="1"/>
</dbReference>
<feature type="binding site" evidence="11">
    <location>
        <position position="40"/>
    </location>
    <ligand>
        <name>Zn(2+)</name>
        <dbReference type="ChEBI" id="CHEBI:29105"/>
    </ligand>
</feature>
<dbReference type="InterPro" id="IPR016221">
    <property type="entry name" value="Bifunct_regulatory_prot_Ada"/>
</dbReference>
<dbReference type="Gene3D" id="1.10.10.60">
    <property type="entry name" value="Homeodomain-like"/>
    <property type="match status" value="1"/>
</dbReference>
<dbReference type="Proteomes" id="UP000013165">
    <property type="component" value="Unassembled WGS sequence"/>
</dbReference>
<dbReference type="GO" id="GO:0003700">
    <property type="term" value="F:DNA-binding transcription factor activity"/>
    <property type="evidence" value="ECO:0007669"/>
    <property type="project" value="InterPro"/>
</dbReference>
<dbReference type="OrthoDB" id="9811249at2"/>
<sequence>MTHDEKTWTLKDPRWAALQTRDPAAGDRFVYAVRTTGIYCRPDCPSRLAKPEHVEFHDTADEAEQAGYRPCKRCRPNEPRAVPERTRIVIDLCRYIECAESSPSLAQLARRAGWSPYHLQRTFKAVTGVTPKGYAEAHRTRRVQDGLKAGATVTDTLYDAGFNSNGRFYDQSTRMLGMTPSQYRAGGSDTDIRFAVGECDLGAILVAQSDKGVCAILIGDDAEILVQELQDQFPAANLLAGDGGYEDLVARVVGFIEAPHTGLDLPLDIRGTAFQRRVWEALQKIPAGQTLSYSEVAQRIGSPQAVRAVARACAANRLAVAIPCHRVVRTDGGVSGYRWGVDRKRALLQREANDRPIPSI</sequence>
<dbReference type="FunFam" id="1.10.10.10:FF:000410">
    <property type="entry name" value="ADA regulatory protein, putative"/>
    <property type="match status" value="1"/>
</dbReference>
<evidence type="ECO:0000256" key="9">
    <source>
        <dbReference type="ARBA" id="ARBA00049348"/>
    </source>
</evidence>
<dbReference type="PANTHER" id="PTHR10815">
    <property type="entry name" value="METHYLATED-DNA--PROTEIN-CYSTEINE METHYLTRANSFERASE"/>
    <property type="match status" value="1"/>
</dbReference>
<dbReference type="InterPro" id="IPR018060">
    <property type="entry name" value="HTH_AraC"/>
</dbReference>
<dbReference type="SUPFAM" id="SSF53155">
    <property type="entry name" value="Methylated DNA-protein cysteine methyltransferase domain"/>
    <property type="match status" value="1"/>
</dbReference>
<proteinExistence type="predicted"/>
<evidence type="ECO:0000256" key="1">
    <source>
        <dbReference type="ARBA" id="ARBA00001286"/>
    </source>
</evidence>
<dbReference type="GO" id="GO:0006281">
    <property type="term" value="P:DNA repair"/>
    <property type="evidence" value="ECO:0007669"/>
    <property type="project" value="UniProtKB-KW"/>
</dbReference>
<reference evidence="13 14" key="1">
    <citation type="journal article" date="2013" name="Genome Announc.">
        <title>Genome Sequence of the Polycyclic Aromatic Hydrocarbon-Degrading Bacterium Strain Marinobacter nanhaiticus D15-8WT.</title>
        <authorList>
            <person name="Cui Z."/>
            <person name="Gao W."/>
            <person name="Li Q."/>
            <person name="Xu G."/>
            <person name="Zheng L."/>
        </authorList>
    </citation>
    <scope>NUCLEOTIDE SEQUENCE [LARGE SCALE GENOMIC DNA]</scope>
    <source>
        <strain evidence="13 14">D15-8W</strain>
    </source>
</reference>
<evidence type="ECO:0000256" key="7">
    <source>
        <dbReference type="ARBA" id="ARBA00023163"/>
    </source>
</evidence>
<dbReference type="InterPro" id="IPR014048">
    <property type="entry name" value="MethylDNA_cys_MeTrfase_DNA-bd"/>
</dbReference>
<dbReference type="GO" id="GO:0003908">
    <property type="term" value="F:methylated-DNA-[protein]-cysteine S-methyltransferase activity"/>
    <property type="evidence" value="ECO:0007669"/>
    <property type="project" value="UniProtKB-EC"/>
</dbReference>
<keyword evidence="5" id="KW-0805">Transcription regulation</keyword>
<dbReference type="PANTHER" id="PTHR10815:SF14">
    <property type="entry name" value="BIFUNCTIONAL TRANSCRIPTIONAL ACTIVATOR_DNA REPAIR ENZYME ADA"/>
    <property type="match status" value="1"/>
</dbReference>
<comment type="cofactor">
    <cofactor evidence="11">
        <name>Zn(2+)</name>
        <dbReference type="ChEBI" id="CHEBI:29105"/>
    </cofactor>
    <text evidence="11">Binds 1 zinc ion per subunit.</text>
</comment>
<dbReference type="InterPro" id="IPR004026">
    <property type="entry name" value="Ada_DNA_repair_Zn-bd"/>
</dbReference>
<evidence type="ECO:0000256" key="6">
    <source>
        <dbReference type="ARBA" id="ARBA00023159"/>
    </source>
</evidence>
<evidence type="ECO:0000256" key="2">
    <source>
        <dbReference type="ARBA" id="ARBA00022603"/>
    </source>
</evidence>
<comment type="catalytic activity">
    <reaction evidence="1">
        <text>a 4-O-methyl-thymidine in DNA + L-cysteinyl-[protein] = a thymidine in DNA + S-methyl-L-cysteinyl-[protein]</text>
        <dbReference type="Rhea" id="RHEA:53428"/>
        <dbReference type="Rhea" id="RHEA-COMP:10131"/>
        <dbReference type="Rhea" id="RHEA-COMP:10132"/>
        <dbReference type="Rhea" id="RHEA-COMP:13555"/>
        <dbReference type="Rhea" id="RHEA-COMP:13556"/>
        <dbReference type="ChEBI" id="CHEBI:29950"/>
        <dbReference type="ChEBI" id="CHEBI:82612"/>
        <dbReference type="ChEBI" id="CHEBI:137386"/>
        <dbReference type="ChEBI" id="CHEBI:137387"/>
        <dbReference type="EC" id="2.1.1.63"/>
    </reaction>
</comment>
<dbReference type="STRING" id="626887.J057_09466"/>
<organism evidence="13 14">
    <name type="scientific">Marinobacter nanhaiticus D15-8W</name>
    <dbReference type="NCBI Taxonomy" id="626887"/>
    <lineage>
        <taxon>Bacteria</taxon>
        <taxon>Pseudomonadati</taxon>
        <taxon>Pseudomonadota</taxon>
        <taxon>Gammaproteobacteria</taxon>
        <taxon>Pseudomonadales</taxon>
        <taxon>Marinobacteraceae</taxon>
        <taxon>Marinobacter</taxon>
    </lineage>
</organism>
<dbReference type="InterPro" id="IPR009057">
    <property type="entry name" value="Homeodomain-like_sf"/>
</dbReference>
<keyword evidence="3 13" id="KW-0808">Transferase</keyword>
<dbReference type="RefSeq" id="WP_004579866.1">
    <property type="nucleotide sequence ID" value="NZ_AP028878.1"/>
</dbReference>
<evidence type="ECO:0000256" key="8">
    <source>
        <dbReference type="ARBA" id="ARBA00023204"/>
    </source>
</evidence>
<dbReference type="PIRSF" id="PIRSF000409">
    <property type="entry name" value="Ada"/>
    <property type="match status" value="1"/>
</dbReference>
<evidence type="ECO:0000256" key="10">
    <source>
        <dbReference type="PIRSR" id="PIRSR000409-1"/>
    </source>
</evidence>
<dbReference type="eggNOG" id="COG2169">
    <property type="taxonomic scope" value="Bacteria"/>
</dbReference>
<protein>
    <submittedName>
        <fullName evidence="13">Bifunctional DNA-binding transcriptional regulator/O6-methylguanine-DNA methyltransferase Ada</fullName>
    </submittedName>
</protein>
<feature type="active site" description="Nucleophile; methyl group acceptor from either O6-methylguanine or O4-methylthymine" evidence="10">
    <location>
        <position position="324"/>
    </location>
</feature>
<dbReference type="Gene3D" id="1.10.10.10">
    <property type="entry name" value="Winged helix-like DNA-binding domain superfamily/Winged helix DNA-binding domain"/>
    <property type="match status" value="1"/>
</dbReference>
<evidence type="ECO:0000256" key="11">
    <source>
        <dbReference type="PIRSR" id="PIRSR000409-3"/>
    </source>
</evidence>
<evidence type="ECO:0000313" key="13">
    <source>
        <dbReference type="EMBL" id="ENO15570.1"/>
    </source>
</evidence>
<dbReference type="CDD" id="cd06445">
    <property type="entry name" value="ATase"/>
    <property type="match status" value="1"/>
</dbReference>
<dbReference type="EMBL" id="APLQ01000011">
    <property type="protein sequence ID" value="ENO15570.1"/>
    <property type="molecule type" value="Genomic_DNA"/>
</dbReference>
<evidence type="ECO:0000256" key="5">
    <source>
        <dbReference type="ARBA" id="ARBA00023015"/>
    </source>
</evidence>
<keyword evidence="14" id="KW-1185">Reference proteome</keyword>
<accession>N6VZ60</accession>
<dbReference type="NCBIfam" id="NF011964">
    <property type="entry name" value="PRK15435.1"/>
    <property type="match status" value="1"/>
</dbReference>
<evidence type="ECO:0000259" key="12">
    <source>
        <dbReference type="PROSITE" id="PS01124"/>
    </source>
</evidence>
<dbReference type="Pfam" id="PF01035">
    <property type="entry name" value="DNA_binding_1"/>
    <property type="match status" value="1"/>
</dbReference>
<feature type="binding site" evidence="11">
    <location>
        <position position="44"/>
    </location>
    <ligand>
        <name>Zn(2+)</name>
        <dbReference type="ChEBI" id="CHEBI:29105"/>
    </ligand>
</feature>
<keyword evidence="7" id="KW-0804">Transcription</keyword>
<feature type="domain" description="HTH araC/xylS-type" evidence="12">
    <location>
        <begin position="90"/>
        <end position="186"/>
    </location>
</feature>
<dbReference type="InterPro" id="IPR036631">
    <property type="entry name" value="MGMT_N_sf"/>
</dbReference>
<evidence type="ECO:0000256" key="4">
    <source>
        <dbReference type="ARBA" id="ARBA00022763"/>
    </source>
</evidence>